<feature type="domain" description="IrrE N-terminal-like" evidence="1">
    <location>
        <begin position="4"/>
        <end position="76"/>
    </location>
</feature>
<sequence>KDGWVIQLKDSDISAGKRFALFHEVFHILAHRKATPVFRKRDYESGAFNELLADYFAGSILMPRKWVEEKWPEVKNLRRMAEIFDVEKPLMWIRLREMDLI</sequence>
<evidence type="ECO:0000259" key="1">
    <source>
        <dbReference type="Pfam" id="PF06114"/>
    </source>
</evidence>
<reference evidence="2" key="1">
    <citation type="journal article" date="2014" name="Front. Microbiol.">
        <title>High frequency of phylogenetically diverse reductive dehalogenase-homologous genes in deep subseafloor sedimentary metagenomes.</title>
        <authorList>
            <person name="Kawai M."/>
            <person name="Futagami T."/>
            <person name="Toyoda A."/>
            <person name="Takaki Y."/>
            <person name="Nishi S."/>
            <person name="Hori S."/>
            <person name="Arai W."/>
            <person name="Tsubouchi T."/>
            <person name="Morono Y."/>
            <person name="Uchiyama I."/>
            <person name="Ito T."/>
            <person name="Fujiyama A."/>
            <person name="Inagaki F."/>
            <person name="Takami H."/>
        </authorList>
    </citation>
    <scope>NUCLEOTIDE SEQUENCE</scope>
    <source>
        <strain evidence="2">Expedition CK06-06</strain>
    </source>
</reference>
<accession>X1HAN1</accession>
<dbReference type="Gene3D" id="1.10.10.2910">
    <property type="match status" value="1"/>
</dbReference>
<gene>
    <name evidence="2" type="ORF">S03H2_40985</name>
</gene>
<comment type="caution">
    <text evidence="2">The sequence shown here is derived from an EMBL/GenBank/DDBJ whole genome shotgun (WGS) entry which is preliminary data.</text>
</comment>
<dbReference type="Pfam" id="PF06114">
    <property type="entry name" value="Peptidase_M78"/>
    <property type="match status" value="1"/>
</dbReference>
<protein>
    <recommendedName>
        <fullName evidence="1">IrrE N-terminal-like domain-containing protein</fullName>
    </recommendedName>
</protein>
<organism evidence="2">
    <name type="scientific">marine sediment metagenome</name>
    <dbReference type="NCBI Taxonomy" id="412755"/>
    <lineage>
        <taxon>unclassified sequences</taxon>
        <taxon>metagenomes</taxon>
        <taxon>ecological metagenomes</taxon>
    </lineage>
</organism>
<dbReference type="EMBL" id="BARU01025438">
    <property type="protein sequence ID" value="GAH66437.1"/>
    <property type="molecule type" value="Genomic_DNA"/>
</dbReference>
<dbReference type="AlphaFoldDB" id="X1HAN1"/>
<dbReference type="SUPFAM" id="SSF55486">
    <property type="entry name" value="Metalloproteases ('zincins'), catalytic domain"/>
    <property type="match status" value="1"/>
</dbReference>
<dbReference type="InterPro" id="IPR010359">
    <property type="entry name" value="IrrE_HExxH"/>
</dbReference>
<feature type="non-terminal residue" evidence="2">
    <location>
        <position position="1"/>
    </location>
</feature>
<proteinExistence type="predicted"/>
<name>X1HAN1_9ZZZZ</name>
<evidence type="ECO:0000313" key="2">
    <source>
        <dbReference type="EMBL" id="GAH66437.1"/>
    </source>
</evidence>